<dbReference type="GO" id="GO:0008380">
    <property type="term" value="P:RNA splicing"/>
    <property type="evidence" value="ECO:0007669"/>
    <property type="project" value="UniProtKB-KW"/>
</dbReference>
<keyword evidence="6" id="KW-0539">Nucleus</keyword>
<dbReference type="Gene3D" id="6.10.140.420">
    <property type="match status" value="1"/>
</dbReference>
<dbReference type="PANTHER" id="PTHR36562:SF5">
    <property type="entry name" value="SERINE_ARGININE REPETITIVE MATRIX 2"/>
    <property type="match status" value="1"/>
</dbReference>
<accession>A0A077WA28</accession>
<feature type="region of interest" description="Disordered" evidence="7">
    <location>
        <begin position="109"/>
        <end position="128"/>
    </location>
</feature>
<evidence type="ECO:0000256" key="3">
    <source>
        <dbReference type="ARBA" id="ARBA00022664"/>
    </source>
</evidence>
<evidence type="ECO:0000256" key="4">
    <source>
        <dbReference type="ARBA" id="ARBA00022728"/>
    </source>
</evidence>
<dbReference type="GO" id="GO:0006397">
    <property type="term" value="P:mRNA processing"/>
    <property type="evidence" value="ECO:0007669"/>
    <property type="project" value="UniProtKB-KW"/>
</dbReference>
<feature type="region of interest" description="Disordered" evidence="7">
    <location>
        <begin position="164"/>
        <end position="279"/>
    </location>
</feature>
<name>A0A077WA28_9FUNG</name>
<organism evidence="9">
    <name type="scientific">Lichtheimia ramosa</name>
    <dbReference type="NCBI Taxonomy" id="688394"/>
    <lineage>
        <taxon>Eukaryota</taxon>
        <taxon>Fungi</taxon>
        <taxon>Fungi incertae sedis</taxon>
        <taxon>Mucoromycota</taxon>
        <taxon>Mucoromycotina</taxon>
        <taxon>Mucoromycetes</taxon>
        <taxon>Mucorales</taxon>
        <taxon>Lichtheimiaceae</taxon>
        <taxon>Lichtheimia</taxon>
    </lineage>
</organism>
<evidence type="ECO:0000256" key="2">
    <source>
        <dbReference type="ARBA" id="ARBA00005954"/>
    </source>
</evidence>
<evidence type="ECO:0000256" key="6">
    <source>
        <dbReference type="ARBA" id="ARBA00023242"/>
    </source>
</evidence>
<evidence type="ECO:0000313" key="9">
    <source>
        <dbReference type="EMBL" id="CDS02953.1"/>
    </source>
</evidence>
<dbReference type="PANTHER" id="PTHR36562">
    <property type="entry name" value="SERINE/ARGININE REPETITIVE MATRIX 2"/>
    <property type="match status" value="1"/>
</dbReference>
<feature type="compositionally biased region" description="Basic residues" evidence="7">
    <location>
        <begin position="191"/>
        <end position="207"/>
    </location>
</feature>
<dbReference type="AlphaFoldDB" id="A0A077WA28"/>
<evidence type="ECO:0000256" key="7">
    <source>
        <dbReference type="SAM" id="MobiDB-lite"/>
    </source>
</evidence>
<gene>
    <name evidence="9" type="ORF">LRAMOSA00355</name>
</gene>
<dbReference type="Pfam" id="PF08312">
    <property type="entry name" value="cwf21"/>
    <property type="match status" value="1"/>
</dbReference>
<dbReference type="SMART" id="SM01115">
    <property type="entry name" value="cwf21"/>
    <property type="match status" value="1"/>
</dbReference>
<feature type="compositionally biased region" description="Basic and acidic residues" evidence="7">
    <location>
        <begin position="217"/>
        <end position="233"/>
    </location>
</feature>
<dbReference type="OrthoDB" id="10267305at2759"/>
<dbReference type="CDD" id="cd21372">
    <property type="entry name" value="cwf21_CWC21-like"/>
    <property type="match status" value="1"/>
</dbReference>
<comment type="similarity">
    <text evidence="2">Belongs to the CWC21 family.</text>
</comment>
<keyword evidence="4" id="KW-0747">Spliceosome</keyword>
<evidence type="ECO:0000256" key="5">
    <source>
        <dbReference type="ARBA" id="ARBA00023187"/>
    </source>
</evidence>
<dbReference type="InterPro" id="IPR051372">
    <property type="entry name" value="CWC21"/>
</dbReference>
<sequence length="279" mass="32638">MYNGIGLSTPRGSGTNGYVQRNLSFVKAPRPDRNLDRSVNDLKSPAPAIKQPNKDILLHDRKRKVEVKCMELRIKLEDDGVDTDTIETKVQELRESLMNNFEDIQPRDAKSLQEHETHQRSAAKEQENKKMMRALKIDSEEYVEGAAFDRELQEKKRLERIAKRQAQEEARAKNLERRSRRYSRDDSVERSRRRHRSDRHSRRRRSYSRSVSRSRSPSRDRYRSRRGREESRRSSHRRRHRSPSTSSSASSYSSRSRSRSRSVSSSAGSVSSRSSSYSR</sequence>
<dbReference type="GO" id="GO:0005681">
    <property type="term" value="C:spliceosomal complex"/>
    <property type="evidence" value="ECO:0007669"/>
    <property type="project" value="UniProtKB-KW"/>
</dbReference>
<comment type="subcellular location">
    <subcellularLocation>
        <location evidence="1">Nucleus</location>
    </subcellularLocation>
</comment>
<feature type="compositionally biased region" description="Low complexity" evidence="7">
    <location>
        <begin position="243"/>
        <end position="279"/>
    </location>
</feature>
<evidence type="ECO:0000259" key="8">
    <source>
        <dbReference type="SMART" id="SM01115"/>
    </source>
</evidence>
<keyword evidence="5" id="KW-0508">mRNA splicing</keyword>
<feature type="domain" description="CWF21" evidence="8">
    <location>
        <begin position="57"/>
        <end position="102"/>
    </location>
</feature>
<dbReference type="InterPro" id="IPR013170">
    <property type="entry name" value="mRNA_splic_Cwf21_dom"/>
</dbReference>
<protein>
    <recommendedName>
        <fullName evidence="8">CWF21 domain-containing protein</fullName>
    </recommendedName>
</protein>
<feature type="compositionally biased region" description="Basic and acidic residues" evidence="7">
    <location>
        <begin position="164"/>
        <end position="190"/>
    </location>
</feature>
<proteinExistence type="inferred from homology"/>
<dbReference type="EMBL" id="LK023313">
    <property type="protein sequence ID" value="CDS02953.1"/>
    <property type="molecule type" value="Genomic_DNA"/>
</dbReference>
<reference evidence="9" key="1">
    <citation type="journal article" date="2014" name="Genome Announc.">
        <title>De novo whole-genome sequence and genome annotation of Lichtheimia ramosa.</title>
        <authorList>
            <person name="Linde J."/>
            <person name="Schwartze V."/>
            <person name="Binder U."/>
            <person name="Lass-Florl C."/>
            <person name="Voigt K."/>
            <person name="Horn F."/>
        </authorList>
    </citation>
    <scope>NUCLEOTIDE SEQUENCE</scope>
    <source>
        <strain evidence="9">JMRC FSU:6197</strain>
    </source>
</reference>
<keyword evidence="3" id="KW-0507">mRNA processing</keyword>
<evidence type="ECO:0000256" key="1">
    <source>
        <dbReference type="ARBA" id="ARBA00004123"/>
    </source>
</evidence>